<dbReference type="InterPro" id="IPR036518">
    <property type="entry name" value="CobE/GbiG_C_sf"/>
</dbReference>
<dbReference type="RefSeq" id="WP_131179439.1">
    <property type="nucleotide sequence ID" value="NZ_QJUI01000005.1"/>
</dbReference>
<dbReference type="EMBL" id="QJUI01000005">
    <property type="protein sequence ID" value="TBU81642.1"/>
    <property type="molecule type" value="Genomic_DNA"/>
</dbReference>
<evidence type="ECO:0000313" key="2">
    <source>
        <dbReference type="EMBL" id="TBU81642.1"/>
    </source>
</evidence>
<dbReference type="PANTHER" id="PTHR37477:SF1">
    <property type="entry name" value="COBALT-PRECORRIN-5A HYDROLASE"/>
    <property type="match status" value="1"/>
</dbReference>
<dbReference type="Proteomes" id="UP000292302">
    <property type="component" value="Unassembled WGS sequence"/>
</dbReference>
<gene>
    <name evidence="2" type="ORF">DNK06_07660</name>
</gene>
<dbReference type="OrthoDB" id="9781023at2"/>
<accession>A0A4Q9QR80</accession>
<dbReference type="AlphaFoldDB" id="A0A4Q9QR80"/>
<dbReference type="Gene3D" id="3.30.420.180">
    <property type="entry name" value="CobE/GbiG C-terminal domain"/>
    <property type="match status" value="1"/>
</dbReference>
<reference evidence="2 3" key="1">
    <citation type="submission" date="2018-06" db="EMBL/GenBank/DDBJ databases">
        <title>Three novel Pseudomonas species isolated from symptomatic oak.</title>
        <authorList>
            <person name="Bueno-Gonzalez V."/>
            <person name="Brady C."/>
        </authorList>
    </citation>
    <scope>NUCLEOTIDE SEQUENCE [LARGE SCALE GENOMIC DNA]</scope>
    <source>
        <strain evidence="2 3">P9A</strain>
    </source>
</reference>
<protein>
    <submittedName>
        <fullName evidence="2">Cobalamin biosynthesis protein CobE</fullName>
    </submittedName>
</protein>
<proteinExistence type="predicted"/>
<dbReference type="InterPro" id="IPR052553">
    <property type="entry name" value="CbiG_hydrolase"/>
</dbReference>
<organism evidence="2 3">
    <name type="scientific">Phytopseudomonas daroniae</name>
    <dbReference type="NCBI Taxonomy" id="2487519"/>
    <lineage>
        <taxon>Bacteria</taxon>
        <taxon>Pseudomonadati</taxon>
        <taxon>Pseudomonadota</taxon>
        <taxon>Gammaproteobacteria</taxon>
        <taxon>Pseudomonadales</taxon>
        <taxon>Pseudomonadaceae</taxon>
        <taxon>Phytopseudomonas</taxon>
    </lineage>
</organism>
<sequence length="135" mass="14330">MSERATLVAGLGCRHDCPLSELLALLDNMLAEHGSSTAELTALASSEHKADEPGLLQLAEYLCLPITFLPAEVLTGYHDRLSQTSDIALRVTGSPSVAEASALALAERLSSRTARLWITKRKSANATLAVARSDS</sequence>
<dbReference type="Pfam" id="PF01890">
    <property type="entry name" value="CbiG_C"/>
    <property type="match status" value="1"/>
</dbReference>
<name>A0A4Q9QR80_9GAMM</name>
<evidence type="ECO:0000259" key="1">
    <source>
        <dbReference type="Pfam" id="PF01890"/>
    </source>
</evidence>
<dbReference type="GO" id="GO:0009236">
    <property type="term" value="P:cobalamin biosynthetic process"/>
    <property type="evidence" value="ECO:0007669"/>
    <property type="project" value="InterPro"/>
</dbReference>
<dbReference type="PANTHER" id="PTHR37477">
    <property type="entry name" value="COBALT-PRECORRIN-5A HYDROLASE"/>
    <property type="match status" value="1"/>
</dbReference>
<keyword evidence="3" id="KW-1185">Reference proteome</keyword>
<feature type="domain" description="CobE/GbiG C-terminal" evidence="1">
    <location>
        <begin position="7"/>
        <end position="131"/>
    </location>
</feature>
<comment type="caution">
    <text evidence="2">The sequence shown here is derived from an EMBL/GenBank/DDBJ whole genome shotgun (WGS) entry which is preliminary data.</text>
</comment>
<dbReference type="SUPFAM" id="SSF159664">
    <property type="entry name" value="CobE/GbiG C-terminal domain-like"/>
    <property type="match status" value="1"/>
</dbReference>
<dbReference type="InterPro" id="IPR002750">
    <property type="entry name" value="CobE/GbiG_C"/>
</dbReference>
<evidence type="ECO:0000313" key="3">
    <source>
        <dbReference type="Proteomes" id="UP000292302"/>
    </source>
</evidence>